<reference evidence="2 3" key="1">
    <citation type="submission" date="2016-07" db="EMBL/GenBank/DDBJ databases">
        <title>Complete genome sequence of Altererythrobacter dongtanensis KCTC 22672, a type strain with esterase isolated from tidal flat.</title>
        <authorList>
            <person name="Cheng H."/>
            <person name="Wu Y.-H."/>
            <person name="Zhou P."/>
            <person name="Huo Y.-Y."/>
            <person name="Wang C.-S."/>
            <person name="Xu X.-W."/>
        </authorList>
    </citation>
    <scope>NUCLEOTIDE SEQUENCE [LARGE SCALE GENOMIC DNA]</scope>
    <source>
        <strain evidence="2 3">KCTC 22672</strain>
    </source>
</reference>
<gene>
    <name evidence="2" type="ORF">A6F68_00452</name>
</gene>
<dbReference type="AlphaFoldDB" id="A0A1B2A9Z8"/>
<name>A0A1B2A9Z8_9SPHN</name>
<dbReference type="RefSeq" id="WP_067675756.1">
    <property type="nucleotide sequence ID" value="NZ_CP016591.1"/>
</dbReference>
<evidence type="ECO:0000313" key="3">
    <source>
        <dbReference type="Proteomes" id="UP000092932"/>
    </source>
</evidence>
<dbReference type="PANTHER" id="PTHR43792">
    <property type="entry name" value="GNAT FAMILY, PUTATIVE (AFU_ORTHOLOGUE AFUA_3G00765)-RELATED-RELATED"/>
    <property type="match status" value="1"/>
</dbReference>
<dbReference type="InterPro" id="IPR051531">
    <property type="entry name" value="N-acetyltransferase"/>
</dbReference>
<keyword evidence="2" id="KW-0808">Transferase</keyword>
<dbReference type="GO" id="GO:0016747">
    <property type="term" value="F:acyltransferase activity, transferring groups other than amino-acyl groups"/>
    <property type="evidence" value="ECO:0007669"/>
    <property type="project" value="InterPro"/>
</dbReference>
<dbReference type="SUPFAM" id="SSF55729">
    <property type="entry name" value="Acyl-CoA N-acyltransferases (Nat)"/>
    <property type="match status" value="1"/>
</dbReference>
<evidence type="ECO:0000313" key="2">
    <source>
        <dbReference type="EMBL" id="ANY18987.1"/>
    </source>
</evidence>
<keyword evidence="3" id="KW-1185">Reference proteome</keyword>
<dbReference type="STRING" id="692370.A6F68_00452"/>
<dbReference type="PANTHER" id="PTHR43792:SF1">
    <property type="entry name" value="N-ACETYLTRANSFERASE DOMAIN-CONTAINING PROTEIN"/>
    <property type="match status" value="1"/>
</dbReference>
<organism evidence="2 3">
    <name type="scientific">Tsuneonella dongtanensis</name>
    <dbReference type="NCBI Taxonomy" id="692370"/>
    <lineage>
        <taxon>Bacteria</taxon>
        <taxon>Pseudomonadati</taxon>
        <taxon>Pseudomonadota</taxon>
        <taxon>Alphaproteobacteria</taxon>
        <taxon>Sphingomonadales</taxon>
        <taxon>Erythrobacteraceae</taxon>
        <taxon>Tsuneonella</taxon>
    </lineage>
</organism>
<accession>A0A1B2A9Z8</accession>
<dbReference type="Gene3D" id="3.40.630.30">
    <property type="match status" value="1"/>
</dbReference>
<sequence>MIETERLVLRDWRDEDVDDFLRVCSDPETMEFLGPVMDRGQTAALIEVLQERSRQTGHTFWAMERKEDARVIGFTGVIRAHAPEIEGELEVGWRVARDCWRKGYAHEAAAATLEWIAANRPGERVVAITAVTNQRSRALMEKLGMTYQDGCDFDHYRVPVESPLRRHVIYALDAAR</sequence>
<dbReference type="OrthoDB" id="6293260at2"/>
<dbReference type="InterPro" id="IPR016181">
    <property type="entry name" value="Acyl_CoA_acyltransferase"/>
</dbReference>
<evidence type="ECO:0000259" key="1">
    <source>
        <dbReference type="PROSITE" id="PS51186"/>
    </source>
</evidence>
<dbReference type="InterPro" id="IPR000182">
    <property type="entry name" value="GNAT_dom"/>
</dbReference>
<protein>
    <submittedName>
        <fullName evidence="2">Acetyltransferase (GNAT) family protein</fullName>
    </submittedName>
</protein>
<dbReference type="Proteomes" id="UP000092932">
    <property type="component" value="Chromosome"/>
</dbReference>
<dbReference type="KEGG" id="ado:A6F68_00452"/>
<dbReference type="PROSITE" id="PS51186">
    <property type="entry name" value="GNAT"/>
    <property type="match status" value="1"/>
</dbReference>
<dbReference type="EMBL" id="CP016591">
    <property type="protein sequence ID" value="ANY18987.1"/>
    <property type="molecule type" value="Genomic_DNA"/>
</dbReference>
<proteinExistence type="predicted"/>
<dbReference type="Pfam" id="PF13302">
    <property type="entry name" value="Acetyltransf_3"/>
    <property type="match status" value="1"/>
</dbReference>
<dbReference type="PATRIC" id="fig|692370.5.peg.465"/>
<feature type="domain" description="N-acetyltransferase" evidence="1">
    <location>
        <begin position="7"/>
        <end position="175"/>
    </location>
</feature>